<protein>
    <submittedName>
        <fullName evidence="3">SPW repeat protein</fullName>
    </submittedName>
</protein>
<accession>A0ABT4AEH0</accession>
<feature type="transmembrane region" description="Helical" evidence="1">
    <location>
        <begin position="32"/>
        <end position="49"/>
    </location>
</feature>
<keyword evidence="4" id="KW-1185">Reference proteome</keyword>
<proteinExistence type="predicted"/>
<dbReference type="Proteomes" id="UP001207654">
    <property type="component" value="Unassembled WGS sequence"/>
</dbReference>
<gene>
    <name evidence="3" type="ORF">OV287_37030</name>
</gene>
<keyword evidence="1" id="KW-0472">Membrane</keyword>
<dbReference type="Pfam" id="PF03779">
    <property type="entry name" value="SPW"/>
    <property type="match status" value="1"/>
</dbReference>
<organism evidence="3 4">
    <name type="scientific">Archangium lansingense</name>
    <dbReference type="NCBI Taxonomy" id="2995310"/>
    <lineage>
        <taxon>Bacteria</taxon>
        <taxon>Pseudomonadati</taxon>
        <taxon>Myxococcota</taxon>
        <taxon>Myxococcia</taxon>
        <taxon>Myxococcales</taxon>
        <taxon>Cystobacterineae</taxon>
        <taxon>Archangiaceae</taxon>
        <taxon>Archangium</taxon>
    </lineage>
</organism>
<dbReference type="RefSeq" id="WP_267538748.1">
    <property type="nucleotide sequence ID" value="NZ_JAPNKA010000001.1"/>
</dbReference>
<keyword evidence="1" id="KW-1133">Transmembrane helix</keyword>
<sequence>MRARWPNLLLSVWLIIGPLILGFDSPHARANTVTVGLCLFLFVLVADSIPAFRFVDTALGLWLLASPFALGYSDEIVPTAHNIAVGIVVAALSLLPAKRAGQLKLRPSHEGVHEASRG</sequence>
<evidence type="ECO:0000313" key="3">
    <source>
        <dbReference type="EMBL" id="MCY1080070.1"/>
    </source>
</evidence>
<dbReference type="EMBL" id="JAPNKA010000001">
    <property type="protein sequence ID" value="MCY1080070.1"/>
    <property type="molecule type" value="Genomic_DNA"/>
</dbReference>
<evidence type="ECO:0000313" key="4">
    <source>
        <dbReference type="Proteomes" id="UP001207654"/>
    </source>
</evidence>
<keyword evidence="1" id="KW-0812">Transmembrane</keyword>
<evidence type="ECO:0000259" key="2">
    <source>
        <dbReference type="Pfam" id="PF03779"/>
    </source>
</evidence>
<feature type="domain" description="SPW repeat-containing integral membrane" evidence="2">
    <location>
        <begin position="4"/>
        <end position="94"/>
    </location>
</feature>
<comment type="caution">
    <text evidence="3">The sequence shown here is derived from an EMBL/GenBank/DDBJ whole genome shotgun (WGS) entry which is preliminary data.</text>
</comment>
<dbReference type="InterPro" id="IPR005530">
    <property type="entry name" value="SPW"/>
</dbReference>
<reference evidence="3 4" key="1">
    <citation type="submission" date="2022-11" db="EMBL/GenBank/DDBJ databases">
        <title>Minimal conservation of predation-associated metabolite biosynthetic gene clusters underscores biosynthetic potential of Myxococcota including descriptions for ten novel species: Archangium lansinium sp. nov., Myxococcus landrumus sp. nov., Nannocystis bai.</title>
        <authorList>
            <person name="Ahearne A."/>
            <person name="Stevens C."/>
            <person name="Phillips K."/>
        </authorList>
    </citation>
    <scope>NUCLEOTIDE SEQUENCE [LARGE SCALE GENOMIC DNA]</scope>
    <source>
        <strain evidence="3 4">MIWBW</strain>
    </source>
</reference>
<name>A0ABT4AEH0_9BACT</name>
<evidence type="ECO:0000256" key="1">
    <source>
        <dbReference type="SAM" id="Phobius"/>
    </source>
</evidence>